<dbReference type="Proteomes" id="UP000336166">
    <property type="component" value="Unassembled WGS sequence"/>
</dbReference>
<dbReference type="EMBL" id="AAAREG010000004">
    <property type="protein sequence ID" value="EAE2354141.1"/>
    <property type="molecule type" value="Genomic_DNA"/>
</dbReference>
<reference evidence="1 2" key="1">
    <citation type="submission" date="2018-06" db="EMBL/GenBank/DDBJ databases">
        <authorList>
            <consortium name="PulseNet: The National Subtyping Network for Foodborne Disease Surveillance"/>
            <person name="Tarr C.L."/>
            <person name="Trees E."/>
            <person name="Katz L.S."/>
            <person name="Carleton-Romer H.A."/>
            <person name="Stroika S."/>
            <person name="Kucerova Z."/>
            <person name="Roache K.F."/>
            <person name="Sabol A.L."/>
            <person name="Besser J."/>
            <person name="Gerner-Smidt P."/>
        </authorList>
    </citation>
    <scope>NUCLEOTIDE SEQUENCE [LARGE SCALE GENOMIC DNA]</scope>
    <source>
        <strain evidence="1 2">PNUSAL000134</strain>
    </source>
</reference>
<evidence type="ECO:0000313" key="1">
    <source>
        <dbReference type="EMBL" id="EAE2354141.1"/>
    </source>
</evidence>
<gene>
    <name evidence="1" type="ORF">Y261_07275</name>
</gene>
<evidence type="ECO:0000313" key="2">
    <source>
        <dbReference type="Proteomes" id="UP000336166"/>
    </source>
</evidence>
<accession>A0AAN2WF14</accession>
<comment type="caution">
    <text evidence="1">The sequence shown here is derived from an EMBL/GenBank/DDBJ whole genome shotgun (WGS) entry which is preliminary data.</text>
</comment>
<organism evidence="1 2">
    <name type="scientific">Listeria monocytogenes</name>
    <dbReference type="NCBI Taxonomy" id="1639"/>
    <lineage>
        <taxon>Bacteria</taxon>
        <taxon>Bacillati</taxon>
        <taxon>Bacillota</taxon>
        <taxon>Bacilli</taxon>
        <taxon>Bacillales</taxon>
        <taxon>Listeriaceae</taxon>
        <taxon>Listeria</taxon>
    </lineage>
</organism>
<proteinExistence type="predicted"/>
<name>A0AAN2WF14_LISMN</name>
<dbReference type="AlphaFoldDB" id="A0AAN2WF14"/>
<sequence length="284" mass="33481">MIKEPVTVLKNGRYEHVIEHSTEQIAAYIERASPQNKYEFRDINGELLCTTIGNFLNRVPNQKWLVQELQPLLVKMQFNEIEIPKVPIYTREQINYEGGIPISPLARAKKYDWMKQTFQEWGLEKVTRQLSRLSEEDIDSYELMDHLLQLPAQKLFSSEEEVIQFAYFHPKAAKRTFETVLEQMGKQLNPFEDTMYFGRMMYRQSLEEMYNGIDYQNEFTDIIVFDDATVEKIVDDASIKNNQQFLSSYFTGSEEMVPVADEKIEIDMTSKKEQKKNDEHDLEL</sequence>
<protein>
    <submittedName>
        <fullName evidence="1">Uncharacterized protein</fullName>
    </submittedName>
</protein>